<dbReference type="AlphaFoldDB" id="A0A4S8EYA8"/>
<sequence>MKTYVMHWMCSLFGTASLFALAGCQSLPEAERPQALTTDAQQAQVNSSPQTQPVVPPQVLNLTPYPNLTLAGIDQFGEYTSLAMKITYLFDDEGQLTPTTAQQEGFIDESTPVQDDNRCMAHGGGYNQRTVFFPDTGVFVLGGTLHNVIAASGQQRNMRNLTNSDEGVMGYTGAAARVLEYVYVPCVGATRVAQGVRLNGFVNVGDRLVLKVPGENRPIVLHWPADPLPFVRLSYAQRANHALVPARVVVLSVDVPQRRVVAQYQATLPMVPVVQNAVWFSTLSWQRETLINAGIQHKVEQVTAYLNGCKPPQKPMDPCANPYGIAPPTLPAIVPEQQ</sequence>
<gene>
    <name evidence="3" type="ORF">E9531_11190</name>
</gene>
<proteinExistence type="predicted"/>
<evidence type="ECO:0000313" key="4">
    <source>
        <dbReference type="Proteomes" id="UP000308917"/>
    </source>
</evidence>
<evidence type="ECO:0000313" key="3">
    <source>
        <dbReference type="EMBL" id="THT99892.1"/>
    </source>
</evidence>
<keyword evidence="4" id="KW-1185">Reference proteome</keyword>
<dbReference type="EMBL" id="STFG01000012">
    <property type="protein sequence ID" value="THT99892.1"/>
    <property type="molecule type" value="Genomic_DNA"/>
</dbReference>
<feature type="compositionally biased region" description="Low complexity" evidence="1">
    <location>
        <begin position="44"/>
        <end position="56"/>
    </location>
</feature>
<feature type="chain" id="PRO_5021015765" description="Lipoprotein" evidence="2">
    <location>
        <begin position="23"/>
        <end position="338"/>
    </location>
</feature>
<feature type="region of interest" description="Disordered" evidence="1">
    <location>
        <begin position="33"/>
        <end position="56"/>
    </location>
</feature>
<dbReference type="OrthoDB" id="8902748at2"/>
<name>A0A4S8EYA8_9BURK</name>
<evidence type="ECO:0000256" key="1">
    <source>
        <dbReference type="SAM" id="MobiDB-lite"/>
    </source>
</evidence>
<protein>
    <recommendedName>
        <fullName evidence="5">Lipoprotein</fullName>
    </recommendedName>
</protein>
<organism evidence="3 4">
    <name type="scientific">Lampropedia puyangensis</name>
    <dbReference type="NCBI Taxonomy" id="1330072"/>
    <lineage>
        <taxon>Bacteria</taxon>
        <taxon>Pseudomonadati</taxon>
        <taxon>Pseudomonadota</taxon>
        <taxon>Betaproteobacteria</taxon>
        <taxon>Burkholderiales</taxon>
        <taxon>Comamonadaceae</taxon>
        <taxon>Lampropedia</taxon>
    </lineage>
</organism>
<feature type="signal peptide" evidence="2">
    <location>
        <begin position="1"/>
        <end position="22"/>
    </location>
</feature>
<accession>A0A4S8EYA8</accession>
<evidence type="ECO:0000256" key="2">
    <source>
        <dbReference type="SAM" id="SignalP"/>
    </source>
</evidence>
<comment type="caution">
    <text evidence="3">The sequence shown here is derived from an EMBL/GenBank/DDBJ whole genome shotgun (WGS) entry which is preliminary data.</text>
</comment>
<evidence type="ECO:0008006" key="5">
    <source>
        <dbReference type="Google" id="ProtNLM"/>
    </source>
</evidence>
<dbReference type="RefSeq" id="WP_136573853.1">
    <property type="nucleotide sequence ID" value="NZ_STFG01000012.1"/>
</dbReference>
<keyword evidence="2" id="KW-0732">Signal</keyword>
<reference evidence="3 4" key="1">
    <citation type="journal article" date="2015" name="Antonie Van Leeuwenhoek">
        <title>Lampropedia puyangensis sp. nov., isolated from symptomatic bark of Populus ? euramericana canker and emended description of Lampropedia hyalina (Ehrenberg 1832) Lee et al. 2004.</title>
        <authorList>
            <person name="Li Y."/>
            <person name="Wang T."/>
            <person name="Piao C.G."/>
            <person name="Wang L.F."/>
            <person name="Tian G.Z."/>
            <person name="Zhu T.H."/>
            <person name="Guo M.W."/>
        </authorList>
    </citation>
    <scope>NUCLEOTIDE SEQUENCE [LARGE SCALE GENOMIC DNA]</scope>
    <source>
        <strain evidence="3 4">2-bin</strain>
    </source>
</reference>
<dbReference type="Proteomes" id="UP000308917">
    <property type="component" value="Unassembled WGS sequence"/>
</dbReference>
<dbReference type="PROSITE" id="PS51257">
    <property type="entry name" value="PROKAR_LIPOPROTEIN"/>
    <property type="match status" value="1"/>
</dbReference>